<sequence>MIKEAMESAHDPNNELKHEEKWKFAVSKMTSKDNIGIIHRAPTIQHILKQSSDFQTLITTLLLNFITVTMLHQLKDFSTKEVSFSLQDV</sequence>
<reference evidence="1 2" key="1">
    <citation type="journal article" date="2011" name="Science">
        <title>The ecoresponsive genome of Daphnia pulex.</title>
        <authorList>
            <person name="Colbourne J.K."/>
            <person name="Pfrender M.E."/>
            <person name="Gilbert D."/>
            <person name="Thomas W.K."/>
            <person name="Tucker A."/>
            <person name="Oakley T.H."/>
            <person name="Tokishita S."/>
            <person name="Aerts A."/>
            <person name="Arnold G.J."/>
            <person name="Basu M.K."/>
            <person name="Bauer D.J."/>
            <person name="Caceres C.E."/>
            <person name="Carmel L."/>
            <person name="Casola C."/>
            <person name="Choi J.H."/>
            <person name="Detter J.C."/>
            <person name="Dong Q."/>
            <person name="Dusheyko S."/>
            <person name="Eads B.D."/>
            <person name="Frohlich T."/>
            <person name="Geiler-Samerotte K.A."/>
            <person name="Gerlach D."/>
            <person name="Hatcher P."/>
            <person name="Jogdeo S."/>
            <person name="Krijgsveld J."/>
            <person name="Kriventseva E.V."/>
            <person name="Kultz D."/>
            <person name="Laforsch C."/>
            <person name="Lindquist E."/>
            <person name="Lopez J."/>
            <person name="Manak J.R."/>
            <person name="Muller J."/>
            <person name="Pangilinan J."/>
            <person name="Patwardhan R.P."/>
            <person name="Pitluck S."/>
            <person name="Pritham E.J."/>
            <person name="Rechtsteiner A."/>
            <person name="Rho M."/>
            <person name="Rogozin I.B."/>
            <person name="Sakarya O."/>
            <person name="Salamov A."/>
            <person name="Schaack S."/>
            <person name="Shapiro H."/>
            <person name="Shiga Y."/>
            <person name="Skalitzky C."/>
            <person name="Smith Z."/>
            <person name="Souvorov A."/>
            <person name="Sung W."/>
            <person name="Tang Z."/>
            <person name="Tsuchiya D."/>
            <person name="Tu H."/>
            <person name="Vos H."/>
            <person name="Wang M."/>
            <person name="Wolf Y.I."/>
            <person name="Yamagata H."/>
            <person name="Yamada T."/>
            <person name="Ye Y."/>
            <person name="Shaw J.R."/>
            <person name="Andrews J."/>
            <person name="Crease T.J."/>
            <person name="Tang H."/>
            <person name="Lucas S.M."/>
            <person name="Robertson H.M."/>
            <person name="Bork P."/>
            <person name="Koonin E.V."/>
            <person name="Zdobnov E.M."/>
            <person name="Grigoriev I.V."/>
            <person name="Lynch M."/>
            <person name="Boore J.L."/>
        </authorList>
    </citation>
    <scope>NUCLEOTIDE SEQUENCE [LARGE SCALE GENOMIC DNA]</scope>
</reference>
<dbReference type="EMBL" id="GL732563">
    <property type="protein sequence ID" value="EFX77359.1"/>
    <property type="molecule type" value="Genomic_DNA"/>
</dbReference>
<evidence type="ECO:0000313" key="2">
    <source>
        <dbReference type="Proteomes" id="UP000000305"/>
    </source>
</evidence>
<dbReference type="AlphaFoldDB" id="E9GSZ6"/>
<accession>E9GSZ6</accession>
<dbReference type="KEGG" id="dpx:DAPPUDRAFT_247845"/>
<dbReference type="OrthoDB" id="10587538at2759"/>
<name>E9GSZ6_DAPPU</name>
<protein>
    <submittedName>
        <fullName evidence="1">Uncharacterized protein</fullName>
    </submittedName>
</protein>
<dbReference type="Proteomes" id="UP000000305">
    <property type="component" value="Unassembled WGS sequence"/>
</dbReference>
<proteinExistence type="predicted"/>
<gene>
    <name evidence="1" type="ORF">DAPPUDRAFT_247845</name>
</gene>
<organism evidence="1 2">
    <name type="scientific">Daphnia pulex</name>
    <name type="common">Water flea</name>
    <dbReference type="NCBI Taxonomy" id="6669"/>
    <lineage>
        <taxon>Eukaryota</taxon>
        <taxon>Metazoa</taxon>
        <taxon>Ecdysozoa</taxon>
        <taxon>Arthropoda</taxon>
        <taxon>Crustacea</taxon>
        <taxon>Branchiopoda</taxon>
        <taxon>Diplostraca</taxon>
        <taxon>Cladocera</taxon>
        <taxon>Anomopoda</taxon>
        <taxon>Daphniidae</taxon>
        <taxon>Daphnia</taxon>
    </lineage>
</organism>
<dbReference type="InParanoid" id="E9GSZ6"/>
<keyword evidence="2" id="KW-1185">Reference proteome</keyword>
<evidence type="ECO:0000313" key="1">
    <source>
        <dbReference type="EMBL" id="EFX77359.1"/>
    </source>
</evidence>
<dbReference type="HOGENOM" id="CLU_2560604_0_0_1"/>